<sequence>MTEYQVAQEEASSMASPDQYDVAILGGGIAGLSLAIELKKSNPAIRMLVVEKQKHPVPEAAHKVGESTVEVAAHYLRDVLGLKEHLDEQQLPKFGLRLFFSAGDNQDITRRVELGHAVLPPRRVATYQLDRGRLENALGLLLTQEGIPFLDTCKVQQIILQPQEEVHRVLIQQGTRTREIQARWIVDASGRNTLLQRQLGLAKKVGHEANAVWFRIGYPIDINTWSDDPAWQGRIREGRRALSTNHLMGPGYWIWLIPLSSGSTSVGIVTDARMHNFDEMNLFERALKWLHRHEPQCAAVIEQQRAAVQDFRVMKNYSYSCEQVFSDERWCLVGEAGVSLDPLYSPGGDLIAIANGLACDLISHALEGEDIEERAAIHNQLFLLLTNSWRSTYEQQYPIMGNAQIMAAKVIWDTAVYWAVPGLLYFHDKLRRIADSPAVLMNLARFATLSEHVQAFLRQWHAIARSNATDTFISYYDFDFMARLQIGMTAGLADAELEAQFAANVRFLEQLAGQLVSCVIDELGDGEDEEVRRQIERWQADPFLTELMAVYRQENQEHPINSGWITLGRQRRERQEVAG</sequence>
<organism evidence="3 4">
    <name type="scientific">Dictyobacter halimunensis</name>
    <dbReference type="NCBI Taxonomy" id="3026934"/>
    <lineage>
        <taxon>Bacteria</taxon>
        <taxon>Bacillati</taxon>
        <taxon>Chloroflexota</taxon>
        <taxon>Ktedonobacteria</taxon>
        <taxon>Ktedonobacterales</taxon>
        <taxon>Dictyobacteraceae</taxon>
        <taxon>Dictyobacter</taxon>
    </lineage>
</organism>
<evidence type="ECO:0000259" key="2">
    <source>
        <dbReference type="Pfam" id="PF01494"/>
    </source>
</evidence>
<feature type="domain" description="FAD-binding" evidence="2">
    <location>
        <begin position="20"/>
        <end position="223"/>
    </location>
</feature>
<accession>A0ABQ6FIH6</accession>
<dbReference type="Proteomes" id="UP001344906">
    <property type="component" value="Unassembled WGS sequence"/>
</dbReference>
<evidence type="ECO:0000256" key="1">
    <source>
        <dbReference type="ARBA" id="ARBA00038396"/>
    </source>
</evidence>
<keyword evidence="4" id="KW-1185">Reference proteome</keyword>
<dbReference type="InterPro" id="IPR002938">
    <property type="entry name" value="FAD-bd"/>
</dbReference>
<dbReference type="PANTHER" id="PTHR43747:SF1">
    <property type="entry name" value="SLR1998 PROTEIN"/>
    <property type="match status" value="1"/>
</dbReference>
<name>A0ABQ6FIH6_9CHLR</name>
<dbReference type="Gene3D" id="3.50.50.60">
    <property type="entry name" value="FAD/NAD(P)-binding domain"/>
    <property type="match status" value="1"/>
</dbReference>
<comment type="similarity">
    <text evidence="1">Belongs to the flavin-dependent halogenase family. Bacterial tryptophan halogenase subfamily.</text>
</comment>
<dbReference type="InterPro" id="IPR050816">
    <property type="entry name" value="Flavin-dep_Halogenase_NPB"/>
</dbReference>
<protein>
    <submittedName>
        <fullName evidence="3">Halogenase</fullName>
    </submittedName>
</protein>
<comment type="caution">
    <text evidence="3">The sequence shown here is derived from an EMBL/GenBank/DDBJ whole genome shotgun (WGS) entry which is preliminary data.</text>
</comment>
<dbReference type="InterPro" id="IPR036188">
    <property type="entry name" value="FAD/NAD-bd_sf"/>
</dbReference>
<reference evidence="3 4" key="1">
    <citation type="submission" date="2023-02" db="EMBL/GenBank/DDBJ databases">
        <title>Dictyobacter halimunensis sp. nov., a new member of the class Ktedonobacteria from forest soil in a geothermal area.</title>
        <authorList>
            <person name="Rachmania M.K."/>
            <person name="Ningsih F."/>
            <person name="Sakai Y."/>
            <person name="Yabe S."/>
            <person name="Yokota A."/>
            <person name="Sjamsuridzal W."/>
        </authorList>
    </citation>
    <scope>NUCLEOTIDE SEQUENCE [LARGE SCALE GENOMIC DNA]</scope>
    <source>
        <strain evidence="3 4">S3.2.2.5</strain>
    </source>
</reference>
<dbReference type="RefSeq" id="WP_338247640.1">
    <property type="nucleotide sequence ID" value="NZ_BSRI01000001.1"/>
</dbReference>
<dbReference type="SUPFAM" id="SSF51905">
    <property type="entry name" value="FAD/NAD(P)-binding domain"/>
    <property type="match status" value="1"/>
</dbReference>
<dbReference type="PANTHER" id="PTHR43747">
    <property type="entry name" value="FAD-BINDING PROTEIN"/>
    <property type="match status" value="1"/>
</dbReference>
<gene>
    <name evidence="3" type="ORF">KDH_07680</name>
</gene>
<dbReference type="Pfam" id="PF01494">
    <property type="entry name" value="FAD_binding_3"/>
    <property type="match status" value="1"/>
</dbReference>
<evidence type="ECO:0000313" key="4">
    <source>
        <dbReference type="Proteomes" id="UP001344906"/>
    </source>
</evidence>
<proteinExistence type="inferred from homology"/>
<evidence type="ECO:0000313" key="3">
    <source>
        <dbReference type="EMBL" id="GLV53917.1"/>
    </source>
</evidence>
<dbReference type="EMBL" id="BSRI01000001">
    <property type="protein sequence ID" value="GLV53917.1"/>
    <property type="molecule type" value="Genomic_DNA"/>
</dbReference>